<dbReference type="EMBL" id="LCTW02000163">
    <property type="protein sequence ID" value="KXX77392.1"/>
    <property type="molecule type" value="Genomic_DNA"/>
</dbReference>
<feature type="region of interest" description="Disordered" evidence="1">
    <location>
        <begin position="39"/>
        <end position="98"/>
    </location>
</feature>
<dbReference type="VEuPathDB" id="FungiDB:MMYC01_207202"/>
<sequence>MPPQTSSRPVSLQRPAPTPETQELYNKMRQQEEWDRLRLQNEQSGLLQPVSPSQVTTASRSPSCASTTHSVTRAINDMGVDGAQPRPKKSRAVRHGPLPDAAKLRAALMRKLHACDSCRSRKVKA</sequence>
<accession>A0A175W182</accession>
<feature type="compositionally biased region" description="Polar residues" evidence="1">
    <location>
        <begin position="1"/>
        <end position="10"/>
    </location>
</feature>
<reference evidence="2 3" key="1">
    <citation type="journal article" date="2016" name="Genome Announc.">
        <title>Genome Sequence of Madurella mycetomatis mm55, Isolated from a Human Mycetoma Case in Sudan.</title>
        <authorList>
            <person name="Smit S."/>
            <person name="Derks M.F."/>
            <person name="Bervoets S."/>
            <person name="Fahal A."/>
            <person name="van Leeuwen W."/>
            <person name="van Belkum A."/>
            <person name="van de Sande W.W."/>
        </authorList>
    </citation>
    <scope>NUCLEOTIDE SEQUENCE [LARGE SCALE GENOMIC DNA]</scope>
    <source>
        <strain evidence="3">mm55</strain>
    </source>
</reference>
<keyword evidence="3" id="KW-1185">Reference proteome</keyword>
<comment type="caution">
    <text evidence="2">The sequence shown here is derived from an EMBL/GenBank/DDBJ whole genome shotgun (WGS) entry which is preliminary data.</text>
</comment>
<dbReference type="AlphaFoldDB" id="A0A175W182"/>
<proteinExistence type="predicted"/>
<organism evidence="2 3">
    <name type="scientific">Madurella mycetomatis</name>
    <dbReference type="NCBI Taxonomy" id="100816"/>
    <lineage>
        <taxon>Eukaryota</taxon>
        <taxon>Fungi</taxon>
        <taxon>Dikarya</taxon>
        <taxon>Ascomycota</taxon>
        <taxon>Pezizomycotina</taxon>
        <taxon>Sordariomycetes</taxon>
        <taxon>Sordariomycetidae</taxon>
        <taxon>Sordariales</taxon>
        <taxon>Sordariales incertae sedis</taxon>
        <taxon>Madurella</taxon>
    </lineage>
</organism>
<dbReference type="Proteomes" id="UP000078237">
    <property type="component" value="Unassembled WGS sequence"/>
</dbReference>
<protein>
    <submittedName>
        <fullName evidence="2">Uncharacterized protein</fullName>
    </submittedName>
</protein>
<feature type="region of interest" description="Disordered" evidence="1">
    <location>
        <begin position="1"/>
        <end position="23"/>
    </location>
</feature>
<evidence type="ECO:0000313" key="3">
    <source>
        <dbReference type="Proteomes" id="UP000078237"/>
    </source>
</evidence>
<name>A0A175W182_9PEZI</name>
<feature type="compositionally biased region" description="Polar residues" evidence="1">
    <location>
        <begin position="40"/>
        <end position="73"/>
    </location>
</feature>
<gene>
    <name evidence="2" type="ORF">MMYC01_207202</name>
</gene>
<evidence type="ECO:0000313" key="2">
    <source>
        <dbReference type="EMBL" id="KXX77392.1"/>
    </source>
</evidence>
<evidence type="ECO:0000256" key="1">
    <source>
        <dbReference type="SAM" id="MobiDB-lite"/>
    </source>
</evidence>
<dbReference type="OrthoDB" id="5048340at2759"/>